<evidence type="ECO:0000313" key="5">
    <source>
        <dbReference type="Proteomes" id="UP001165120"/>
    </source>
</evidence>
<comment type="caution">
    <text evidence="4">The sequence shown here is derived from an EMBL/GenBank/DDBJ whole genome shotgun (WGS) entry which is preliminary data.</text>
</comment>
<dbReference type="AlphaFoldDB" id="A0A9W6T7F8"/>
<keyword evidence="1" id="KW-0813">Transport</keyword>
<sequence length="225" mass="24981">MLNNVRNSQSAWSIVQFLRALADSGQAILCTIHQPSATLFEVFDRLLLLKKGGKTVYFGDIGPNSETMLGYFERQSGVKCGISENPAEYILNCIGAGATASVNQDWHELWTSSPEYAQITAEIEKLHRELPSRPINNDVGDLSAKYATTYGEQFTNVLSRTLTQFWRSPVYIRAKFLECVLCAVFVGFSFVGMDHTVAGANGAFSSRSFVKYFPLVLFIIGSYDC</sequence>
<feature type="domain" description="ABC transporter family G" evidence="3">
    <location>
        <begin position="33"/>
        <end position="92"/>
    </location>
</feature>
<proteinExistence type="predicted"/>
<dbReference type="Pfam" id="PF19055">
    <property type="entry name" value="ABC2_membrane_7"/>
    <property type="match status" value="1"/>
</dbReference>
<accession>A0A9W6T7F8</accession>
<organism evidence="4 5">
    <name type="scientific">Candida boidinii</name>
    <name type="common">Yeast</name>
    <dbReference type="NCBI Taxonomy" id="5477"/>
    <lineage>
        <taxon>Eukaryota</taxon>
        <taxon>Fungi</taxon>
        <taxon>Dikarya</taxon>
        <taxon>Ascomycota</taxon>
        <taxon>Saccharomycotina</taxon>
        <taxon>Pichiomycetes</taxon>
        <taxon>Pichiales</taxon>
        <taxon>Pichiaceae</taxon>
        <taxon>Ogataea</taxon>
        <taxon>Ogataea/Candida clade</taxon>
    </lineage>
</organism>
<reference evidence="4" key="1">
    <citation type="submission" date="2023-04" db="EMBL/GenBank/DDBJ databases">
        <title>Candida boidinii NBRC 10035.</title>
        <authorList>
            <person name="Ichikawa N."/>
            <person name="Sato H."/>
            <person name="Tonouchi N."/>
        </authorList>
    </citation>
    <scope>NUCLEOTIDE SEQUENCE</scope>
    <source>
        <strain evidence="4">NBRC 10035</strain>
    </source>
</reference>
<dbReference type="InterPro" id="IPR043926">
    <property type="entry name" value="ABCG_dom"/>
</dbReference>
<evidence type="ECO:0000256" key="2">
    <source>
        <dbReference type="ARBA" id="ARBA00023136"/>
    </source>
</evidence>
<protein>
    <submittedName>
        <fullName evidence="4">Unnamed protein product</fullName>
    </submittedName>
</protein>
<dbReference type="InterPro" id="IPR027417">
    <property type="entry name" value="P-loop_NTPase"/>
</dbReference>
<keyword evidence="2" id="KW-0472">Membrane</keyword>
<evidence type="ECO:0000313" key="4">
    <source>
        <dbReference type="EMBL" id="GME79306.1"/>
    </source>
</evidence>
<dbReference type="Proteomes" id="UP001165120">
    <property type="component" value="Unassembled WGS sequence"/>
</dbReference>
<evidence type="ECO:0000259" key="3">
    <source>
        <dbReference type="Pfam" id="PF19055"/>
    </source>
</evidence>
<dbReference type="Gene3D" id="3.40.50.300">
    <property type="entry name" value="P-loop containing nucleotide triphosphate hydrolases"/>
    <property type="match status" value="1"/>
</dbReference>
<dbReference type="GO" id="GO:0140359">
    <property type="term" value="F:ABC-type transporter activity"/>
    <property type="evidence" value="ECO:0007669"/>
    <property type="project" value="InterPro"/>
</dbReference>
<dbReference type="PANTHER" id="PTHR19241">
    <property type="entry name" value="ATP-BINDING CASSETTE TRANSPORTER"/>
    <property type="match status" value="1"/>
</dbReference>
<dbReference type="EMBL" id="BSXN01003460">
    <property type="protein sequence ID" value="GME79306.1"/>
    <property type="molecule type" value="Genomic_DNA"/>
</dbReference>
<keyword evidence="5" id="KW-1185">Reference proteome</keyword>
<name>A0A9W6T7F8_CANBO</name>
<evidence type="ECO:0000256" key="1">
    <source>
        <dbReference type="ARBA" id="ARBA00022448"/>
    </source>
</evidence>
<gene>
    <name evidence="4" type="ORF">Cboi02_000608300</name>
</gene>